<sequence>MEYQPDAPWNYDEPPHHSVHSNISFTPGSHTSRPAQQQLPTPPRCVSQTIMAPHLHNRHIPNAEDKTSVHKEQVPPLGDSKSTYTRECVKRFKDWHLGKGAFSFPETREDGLTMVISMRDFLDFKKVLHVDDDERFPRYSYDSLSSALTIQCMSSPIHEQVVSTVSEGFTLARSNLPTSLRRRIDIVGNQQFTDFKGAYYGSEKTPDTAVKIEDATGTLELKFVLEIGLTETYDELVQDAKTWLEGTETVSVVMLVKMQEDPGYQCPTQNLSDEEFAQLGFPRGQEINLATFALDGPYGPAVYKGFTWVGRFTGFTEMWKRDPVSGLATRTRRYNIFTMGDTTVVYFFLSDFIDVTFEDDHHVPCNWGLFLSNLGRYIKELAADRCRQTLIDREGRANILDRDYQPSPSIGSS</sequence>
<dbReference type="AlphaFoldDB" id="A0A3N4IXC5"/>
<proteinExistence type="predicted"/>
<evidence type="ECO:0000256" key="1">
    <source>
        <dbReference type="SAM" id="MobiDB-lite"/>
    </source>
</evidence>
<gene>
    <name evidence="2" type="ORF">L873DRAFT_1795254</name>
</gene>
<evidence type="ECO:0000313" key="3">
    <source>
        <dbReference type="Proteomes" id="UP000276215"/>
    </source>
</evidence>
<reference evidence="2 3" key="1">
    <citation type="journal article" date="2018" name="Nat. Ecol. Evol.">
        <title>Pezizomycetes genomes reveal the molecular basis of ectomycorrhizal truffle lifestyle.</title>
        <authorList>
            <person name="Murat C."/>
            <person name="Payen T."/>
            <person name="Noel B."/>
            <person name="Kuo A."/>
            <person name="Morin E."/>
            <person name="Chen J."/>
            <person name="Kohler A."/>
            <person name="Krizsan K."/>
            <person name="Balestrini R."/>
            <person name="Da Silva C."/>
            <person name="Montanini B."/>
            <person name="Hainaut M."/>
            <person name="Levati E."/>
            <person name="Barry K.W."/>
            <person name="Belfiori B."/>
            <person name="Cichocki N."/>
            <person name="Clum A."/>
            <person name="Dockter R.B."/>
            <person name="Fauchery L."/>
            <person name="Guy J."/>
            <person name="Iotti M."/>
            <person name="Le Tacon F."/>
            <person name="Lindquist E.A."/>
            <person name="Lipzen A."/>
            <person name="Malagnac F."/>
            <person name="Mello A."/>
            <person name="Molinier V."/>
            <person name="Miyauchi S."/>
            <person name="Poulain J."/>
            <person name="Riccioni C."/>
            <person name="Rubini A."/>
            <person name="Sitrit Y."/>
            <person name="Splivallo R."/>
            <person name="Traeger S."/>
            <person name="Wang M."/>
            <person name="Zifcakova L."/>
            <person name="Wipf D."/>
            <person name="Zambonelli A."/>
            <person name="Paolocci F."/>
            <person name="Nowrousian M."/>
            <person name="Ottonello S."/>
            <person name="Baldrian P."/>
            <person name="Spatafora J.W."/>
            <person name="Henrissat B."/>
            <person name="Nagy L.G."/>
            <person name="Aury J.M."/>
            <person name="Wincker P."/>
            <person name="Grigoriev I.V."/>
            <person name="Bonfante P."/>
            <person name="Martin F.M."/>
        </authorList>
    </citation>
    <scope>NUCLEOTIDE SEQUENCE [LARGE SCALE GENOMIC DNA]</scope>
    <source>
        <strain evidence="2 3">120613-1</strain>
    </source>
</reference>
<dbReference type="Proteomes" id="UP000276215">
    <property type="component" value="Unassembled WGS sequence"/>
</dbReference>
<name>A0A3N4IXC5_9PEZI</name>
<dbReference type="EMBL" id="ML120513">
    <property type="protein sequence ID" value="RPA90842.1"/>
    <property type="molecule type" value="Genomic_DNA"/>
</dbReference>
<dbReference type="OrthoDB" id="76567at2759"/>
<keyword evidence="3" id="KW-1185">Reference proteome</keyword>
<organism evidence="2 3">
    <name type="scientific">Choiromyces venosus 120613-1</name>
    <dbReference type="NCBI Taxonomy" id="1336337"/>
    <lineage>
        <taxon>Eukaryota</taxon>
        <taxon>Fungi</taxon>
        <taxon>Dikarya</taxon>
        <taxon>Ascomycota</taxon>
        <taxon>Pezizomycotina</taxon>
        <taxon>Pezizomycetes</taxon>
        <taxon>Pezizales</taxon>
        <taxon>Tuberaceae</taxon>
        <taxon>Choiromyces</taxon>
    </lineage>
</organism>
<protein>
    <submittedName>
        <fullName evidence="2">Uncharacterized protein</fullName>
    </submittedName>
</protein>
<evidence type="ECO:0000313" key="2">
    <source>
        <dbReference type="EMBL" id="RPA90842.1"/>
    </source>
</evidence>
<feature type="compositionally biased region" description="Polar residues" evidence="1">
    <location>
        <begin position="20"/>
        <end position="39"/>
    </location>
</feature>
<feature type="region of interest" description="Disordered" evidence="1">
    <location>
        <begin position="1"/>
        <end position="43"/>
    </location>
</feature>
<accession>A0A3N4IXC5</accession>